<evidence type="ECO:0000313" key="13">
    <source>
        <dbReference type="Proteomes" id="UP000595897"/>
    </source>
</evidence>
<dbReference type="Proteomes" id="UP000595897">
    <property type="component" value="Chromosome"/>
</dbReference>
<evidence type="ECO:0000256" key="10">
    <source>
        <dbReference type="PROSITE-ProRule" id="PRU10076"/>
    </source>
</evidence>
<dbReference type="InterPro" id="IPR036440">
    <property type="entry name" value="Peptidase_C15-like_sf"/>
</dbReference>
<dbReference type="GO" id="GO:0005829">
    <property type="term" value="C:cytosol"/>
    <property type="evidence" value="ECO:0007669"/>
    <property type="project" value="InterPro"/>
</dbReference>
<dbReference type="EC" id="3.4.19.3" evidence="9"/>
<dbReference type="PIRSF" id="PIRSF015592">
    <property type="entry name" value="Prld-crbxl_pptds"/>
    <property type="match status" value="1"/>
</dbReference>
<evidence type="ECO:0000256" key="11">
    <source>
        <dbReference type="PROSITE-ProRule" id="PRU10077"/>
    </source>
</evidence>
<dbReference type="GO" id="GO:0006508">
    <property type="term" value="P:proteolysis"/>
    <property type="evidence" value="ECO:0007669"/>
    <property type="project" value="UniProtKB-KW"/>
</dbReference>
<evidence type="ECO:0000256" key="8">
    <source>
        <dbReference type="ARBA" id="ARBA00022807"/>
    </source>
</evidence>
<name>A0A7R7EJQ2_9FIRM</name>
<dbReference type="FunFam" id="3.40.630.20:FF:000001">
    <property type="entry name" value="Pyrrolidone-carboxylate peptidase"/>
    <property type="match status" value="1"/>
</dbReference>
<keyword evidence="5 9" id="KW-0963">Cytoplasm</keyword>
<comment type="subunit">
    <text evidence="9">Homotetramer.</text>
</comment>
<dbReference type="PROSITE" id="PS01334">
    <property type="entry name" value="PYRASE_CYS"/>
    <property type="match status" value="1"/>
</dbReference>
<evidence type="ECO:0000256" key="6">
    <source>
        <dbReference type="ARBA" id="ARBA00022670"/>
    </source>
</evidence>
<feature type="active site" evidence="9">
    <location>
        <position position="165"/>
    </location>
</feature>
<feature type="active site" evidence="9 10">
    <location>
        <position position="78"/>
    </location>
</feature>
<dbReference type="NCBIfam" id="TIGR00504">
    <property type="entry name" value="pyro_pdase"/>
    <property type="match status" value="1"/>
</dbReference>
<dbReference type="KEGG" id="ahb:bsdtb5_13040"/>
<dbReference type="Gene3D" id="3.40.630.20">
    <property type="entry name" value="Peptidase C15, pyroglutamyl peptidase I-like"/>
    <property type="match status" value="1"/>
</dbReference>
<comment type="subcellular location">
    <subcellularLocation>
        <location evidence="3 9">Cytoplasm</location>
    </subcellularLocation>
</comment>
<evidence type="ECO:0000256" key="1">
    <source>
        <dbReference type="ARBA" id="ARBA00001770"/>
    </source>
</evidence>
<dbReference type="InterPro" id="IPR033694">
    <property type="entry name" value="PGPEP1_Cys_AS"/>
</dbReference>
<evidence type="ECO:0000256" key="7">
    <source>
        <dbReference type="ARBA" id="ARBA00022801"/>
    </source>
</evidence>
<evidence type="ECO:0000313" key="12">
    <source>
        <dbReference type="EMBL" id="BCN30009.1"/>
    </source>
</evidence>
<evidence type="ECO:0000256" key="4">
    <source>
        <dbReference type="ARBA" id="ARBA00006641"/>
    </source>
</evidence>
<keyword evidence="7 9" id="KW-0378">Hydrolase</keyword>
<keyword evidence="6 9" id="KW-0645">Protease</keyword>
<gene>
    <name evidence="9 12" type="primary">pcp</name>
    <name evidence="12" type="ORF">bsdtb5_13040</name>
</gene>
<keyword evidence="8 9" id="KW-0788">Thiol protease</keyword>
<feature type="active site" evidence="9 11">
    <location>
        <position position="141"/>
    </location>
</feature>
<comment type="similarity">
    <text evidence="4 9">Belongs to the peptidase C15 family.</text>
</comment>
<evidence type="ECO:0000256" key="9">
    <source>
        <dbReference type="HAMAP-Rule" id="MF_00417"/>
    </source>
</evidence>
<dbReference type="PROSITE" id="PS01333">
    <property type="entry name" value="PYRASE_GLU"/>
    <property type="match status" value="1"/>
</dbReference>
<dbReference type="InterPro" id="IPR000816">
    <property type="entry name" value="Peptidase_C15"/>
</dbReference>
<dbReference type="Pfam" id="PF01470">
    <property type="entry name" value="Peptidase_C15"/>
    <property type="match status" value="1"/>
</dbReference>
<dbReference type="InterPro" id="IPR033693">
    <property type="entry name" value="PGPEP1_Glu_AS"/>
</dbReference>
<keyword evidence="13" id="KW-1185">Reference proteome</keyword>
<dbReference type="GO" id="GO:0016920">
    <property type="term" value="F:pyroglutamyl-peptidase activity"/>
    <property type="evidence" value="ECO:0007669"/>
    <property type="project" value="UniProtKB-UniRule"/>
</dbReference>
<dbReference type="HAMAP" id="MF_00417">
    <property type="entry name" value="Pyrrolid_peptidase"/>
    <property type="match status" value="1"/>
</dbReference>
<evidence type="ECO:0000256" key="2">
    <source>
        <dbReference type="ARBA" id="ARBA00002280"/>
    </source>
</evidence>
<sequence>MKILLTGFEPFGGEEMNPSYEIIKRMPDTIEGCEIIKLELPTVFQESFIVLKEAMDLYQPDVVLSIGQAANRFGITVEKVAINLVDSKIPDNQGNQPRDMIIREDGETAYFSNIPVRAIVDNMKEAGIPADISYTAGTYVCNYILYQELYCCNHINKDMRAGFIHVPYATVQGAKKERMVPTMSMDDMKRALEVAIKTIINQ</sequence>
<proteinExistence type="inferred from homology"/>
<dbReference type="InterPro" id="IPR016125">
    <property type="entry name" value="Peptidase_C15-like"/>
</dbReference>
<organism evidence="12 13">
    <name type="scientific">Anaeromicropila herbilytica</name>
    <dbReference type="NCBI Taxonomy" id="2785025"/>
    <lineage>
        <taxon>Bacteria</taxon>
        <taxon>Bacillati</taxon>
        <taxon>Bacillota</taxon>
        <taxon>Clostridia</taxon>
        <taxon>Lachnospirales</taxon>
        <taxon>Lachnospiraceae</taxon>
        <taxon>Anaeromicropila</taxon>
    </lineage>
</organism>
<dbReference type="AlphaFoldDB" id="A0A7R7EJQ2"/>
<reference evidence="12 13" key="1">
    <citation type="submission" date="2020-11" db="EMBL/GenBank/DDBJ databases">
        <title>Draft genome sequencing of a Lachnospiraceae strain isolated from anoxic soil subjected to BSD treatment.</title>
        <authorList>
            <person name="Uek A."/>
            <person name="Tonouchi A."/>
        </authorList>
    </citation>
    <scope>NUCLEOTIDE SEQUENCE [LARGE SCALE GENOMIC DNA]</scope>
    <source>
        <strain evidence="12 13">TB5</strain>
    </source>
</reference>
<evidence type="ECO:0000256" key="3">
    <source>
        <dbReference type="ARBA" id="ARBA00004496"/>
    </source>
</evidence>
<dbReference type="PANTHER" id="PTHR23402:SF1">
    <property type="entry name" value="PYROGLUTAMYL-PEPTIDASE I"/>
    <property type="match status" value="1"/>
</dbReference>
<dbReference type="SUPFAM" id="SSF53182">
    <property type="entry name" value="Pyrrolidone carboxyl peptidase (pyroglutamate aminopeptidase)"/>
    <property type="match status" value="1"/>
</dbReference>
<dbReference type="CDD" id="cd00501">
    <property type="entry name" value="Peptidase_C15"/>
    <property type="match status" value="1"/>
</dbReference>
<dbReference type="PRINTS" id="PR00706">
    <property type="entry name" value="PYROGLUPTASE"/>
</dbReference>
<comment type="catalytic activity">
    <reaction evidence="1 9 10">
        <text>Release of an N-terminal pyroglutamyl group from a polypeptide, the second amino acid generally not being Pro.</text>
        <dbReference type="EC" id="3.4.19.3"/>
    </reaction>
</comment>
<comment type="function">
    <text evidence="2 9">Removes 5-oxoproline from various penultimate amino acid residues except L-proline.</text>
</comment>
<dbReference type="RefSeq" id="WP_271715260.1">
    <property type="nucleotide sequence ID" value="NZ_AP024169.1"/>
</dbReference>
<evidence type="ECO:0000256" key="5">
    <source>
        <dbReference type="ARBA" id="ARBA00022490"/>
    </source>
</evidence>
<dbReference type="PANTHER" id="PTHR23402">
    <property type="entry name" value="PROTEASE FAMILY C15 PYROGLUTAMYL-PEPTIDASE I-RELATED"/>
    <property type="match status" value="1"/>
</dbReference>
<dbReference type="InterPro" id="IPR029762">
    <property type="entry name" value="PGP-I_bact-type"/>
</dbReference>
<accession>A0A7R7EJQ2</accession>
<dbReference type="EMBL" id="AP024169">
    <property type="protein sequence ID" value="BCN30009.1"/>
    <property type="molecule type" value="Genomic_DNA"/>
</dbReference>
<dbReference type="NCBIfam" id="NF009676">
    <property type="entry name" value="PRK13197.1"/>
    <property type="match status" value="1"/>
</dbReference>
<protein>
    <recommendedName>
        <fullName evidence="9">Pyrrolidone-carboxylate peptidase</fullName>
        <ecNumber evidence="9">3.4.19.3</ecNumber>
    </recommendedName>
    <alternativeName>
        <fullName evidence="9">5-oxoprolyl-peptidase</fullName>
    </alternativeName>
    <alternativeName>
        <fullName evidence="9">Pyroglutamyl-peptidase I</fullName>
        <shortName evidence="9">PGP-I</shortName>
        <shortName evidence="9">Pyrase</shortName>
    </alternativeName>
</protein>